<sequence>MSSRVRQLPGGGRAVEVEPGRLSGWFERFARRHDGVTRSREQSSTVRVIAVDGAEALVRVPFGGLDEPSGESEGLVIPGLLEHLSRSRRLGLVLVRHGAHSIGVVQDGEVVASSTDRHYVQGRTKAGGWSQKRYARRRAGQSRKAVGSAAGAVAEMLLPVRRELDGIVLGGDRAALEELSSDARLSGLLSAAEPRVLDVPEPRLSVLREAAGRAISVEVEVREPGE</sequence>
<dbReference type="InterPro" id="IPR042226">
    <property type="entry name" value="eFR1_2_sf"/>
</dbReference>
<accession>A0A1H0WHY7</accession>
<proteinExistence type="predicted"/>
<dbReference type="STRING" id="405564.SAMN04487905_112107"/>
<dbReference type="AlphaFoldDB" id="A0A1H0WHY7"/>
<gene>
    <name evidence="2" type="ORF">SAMN04487905_112107</name>
</gene>
<evidence type="ECO:0000313" key="2">
    <source>
        <dbReference type="EMBL" id="SDP90183.1"/>
    </source>
</evidence>
<dbReference type="SUPFAM" id="SSF53137">
    <property type="entry name" value="Translational machinery components"/>
    <property type="match status" value="1"/>
</dbReference>
<dbReference type="Proteomes" id="UP000199497">
    <property type="component" value="Unassembled WGS sequence"/>
</dbReference>
<keyword evidence="3" id="KW-1185">Reference proteome</keyword>
<organism evidence="2 3">
    <name type="scientific">Actinopolyspora xinjiangensis</name>
    <dbReference type="NCBI Taxonomy" id="405564"/>
    <lineage>
        <taxon>Bacteria</taxon>
        <taxon>Bacillati</taxon>
        <taxon>Actinomycetota</taxon>
        <taxon>Actinomycetes</taxon>
        <taxon>Actinopolysporales</taxon>
        <taxon>Actinopolysporaceae</taxon>
        <taxon>Actinopolyspora</taxon>
    </lineage>
</organism>
<evidence type="ECO:0000259" key="1">
    <source>
        <dbReference type="Pfam" id="PF18859"/>
    </source>
</evidence>
<dbReference type="RefSeq" id="WP_244515685.1">
    <property type="nucleotide sequence ID" value="NZ_FNJR01000012.1"/>
</dbReference>
<dbReference type="EMBL" id="FNJR01000012">
    <property type="protein sequence ID" value="SDP90183.1"/>
    <property type="molecule type" value="Genomic_DNA"/>
</dbReference>
<dbReference type="Pfam" id="PF18859">
    <property type="entry name" value="acVLRF1"/>
    <property type="match status" value="1"/>
</dbReference>
<dbReference type="Gene3D" id="3.30.420.60">
    <property type="entry name" value="eRF1 domain 2"/>
    <property type="match status" value="1"/>
</dbReference>
<feature type="domain" description="Actinobacteria/chloroflexi VLRF1 release factor" evidence="1">
    <location>
        <begin position="88"/>
        <end position="220"/>
    </location>
</feature>
<name>A0A1H0WHY7_9ACTN</name>
<dbReference type="NCBIfam" id="NF041024">
    <property type="entry name" value="acVLRF1_NCBI"/>
    <property type="match status" value="1"/>
</dbReference>
<dbReference type="InterPro" id="IPR040783">
    <property type="entry name" value="VLRF1"/>
</dbReference>
<evidence type="ECO:0000313" key="3">
    <source>
        <dbReference type="Proteomes" id="UP000199497"/>
    </source>
</evidence>
<reference evidence="3" key="1">
    <citation type="submission" date="2016-10" db="EMBL/GenBank/DDBJ databases">
        <authorList>
            <person name="Varghese N."/>
            <person name="Submissions S."/>
        </authorList>
    </citation>
    <scope>NUCLEOTIDE SEQUENCE [LARGE SCALE GENOMIC DNA]</scope>
    <source>
        <strain evidence="3">DSM 46732</strain>
    </source>
</reference>
<protein>
    <recommendedName>
        <fullName evidence="1">Actinobacteria/chloroflexi VLRF1 release factor domain-containing protein</fullName>
    </recommendedName>
</protein>